<dbReference type="InterPro" id="IPR006143">
    <property type="entry name" value="RND_pump_MFP"/>
</dbReference>
<dbReference type="PANTHER" id="PTHR30469:SF37">
    <property type="entry name" value="RAGD PROTEIN"/>
    <property type="match status" value="1"/>
</dbReference>
<protein>
    <submittedName>
        <fullName evidence="7">Efflux transporter periplasmic adaptor subunit</fullName>
    </submittedName>
</protein>
<dbReference type="STRING" id="1440763.BJI69_05265"/>
<evidence type="ECO:0000259" key="4">
    <source>
        <dbReference type="Pfam" id="PF25954"/>
    </source>
</evidence>
<comment type="similarity">
    <text evidence="1">Belongs to the membrane fusion protein (MFP) (TC 8.A.1) family.</text>
</comment>
<dbReference type="Gene3D" id="1.10.287.470">
    <property type="entry name" value="Helix hairpin bin"/>
    <property type="match status" value="1"/>
</dbReference>
<dbReference type="InterPro" id="IPR058792">
    <property type="entry name" value="Beta-barrel_RND_2"/>
</dbReference>
<feature type="region of interest" description="Disordered" evidence="2">
    <location>
        <begin position="363"/>
        <end position="393"/>
    </location>
</feature>
<dbReference type="Pfam" id="PF25967">
    <property type="entry name" value="RND-MFP_C"/>
    <property type="match status" value="1"/>
</dbReference>
<dbReference type="Proteomes" id="UP000182987">
    <property type="component" value="Chromosome"/>
</dbReference>
<dbReference type="InterPro" id="IPR058627">
    <property type="entry name" value="MdtA-like_C"/>
</dbReference>
<dbReference type="NCBIfam" id="TIGR01730">
    <property type="entry name" value="RND_mfp"/>
    <property type="match status" value="1"/>
</dbReference>
<feature type="compositionally biased region" description="Basic and acidic residues" evidence="2">
    <location>
        <begin position="383"/>
        <end position="393"/>
    </location>
</feature>
<dbReference type="Pfam" id="PF25954">
    <property type="entry name" value="Beta-barrel_RND_2"/>
    <property type="match status" value="1"/>
</dbReference>
<keyword evidence="3" id="KW-1133">Transmembrane helix</keyword>
<dbReference type="GO" id="GO:0015562">
    <property type="term" value="F:efflux transmembrane transporter activity"/>
    <property type="evidence" value="ECO:0007669"/>
    <property type="project" value="TreeGrafter"/>
</dbReference>
<dbReference type="FunFam" id="2.40.30.170:FF:000010">
    <property type="entry name" value="Efflux RND transporter periplasmic adaptor subunit"/>
    <property type="match status" value="1"/>
</dbReference>
<feature type="transmembrane region" description="Helical" evidence="3">
    <location>
        <begin position="16"/>
        <end position="34"/>
    </location>
</feature>
<evidence type="ECO:0000259" key="6">
    <source>
        <dbReference type="Pfam" id="PF25973"/>
    </source>
</evidence>
<proteinExistence type="inferred from homology"/>
<evidence type="ECO:0000256" key="2">
    <source>
        <dbReference type="SAM" id="MobiDB-lite"/>
    </source>
</evidence>
<name>A0A0G9HC81_9GAMM</name>
<keyword evidence="3" id="KW-0472">Membrane</keyword>
<dbReference type="Gene3D" id="2.40.420.20">
    <property type="match status" value="1"/>
</dbReference>
<evidence type="ECO:0000313" key="7">
    <source>
        <dbReference type="EMBL" id="APG03379.1"/>
    </source>
</evidence>
<organism evidence="7 8">
    <name type="scientific">Luteibacter rhizovicinus DSM 16549</name>
    <dbReference type="NCBI Taxonomy" id="1440763"/>
    <lineage>
        <taxon>Bacteria</taxon>
        <taxon>Pseudomonadati</taxon>
        <taxon>Pseudomonadota</taxon>
        <taxon>Gammaproteobacteria</taxon>
        <taxon>Lysobacterales</taxon>
        <taxon>Rhodanobacteraceae</taxon>
        <taxon>Luteibacter</taxon>
    </lineage>
</organism>
<dbReference type="RefSeq" id="WP_046968922.1">
    <property type="nucleotide sequence ID" value="NZ_CP017480.1"/>
</dbReference>
<dbReference type="PATRIC" id="fig|1440763.5.peg.3468"/>
<feature type="domain" description="Multidrug resistance protein MdtA-like C-terminal permuted SH3" evidence="5">
    <location>
        <begin position="312"/>
        <end position="363"/>
    </location>
</feature>
<dbReference type="OrthoDB" id="9806939at2"/>
<feature type="domain" description="CusB-like beta-barrel" evidence="4">
    <location>
        <begin position="232"/>
        <end position="302"/>
    </location>
</feature>
<feature type="compositionally biased region" description="Polar residues" evidence="2">
    <location>
        <begin position="48"/>
        <end position="59"/>
    </location>
</feature>
<feature type="region of interest" description="Disordered" evidence="2">
    <location>
        <begin position="45"/>
        <end position="70"/>
    </location>
</feature>
<dbReference type="KEGG" id="lrz:BJI69_05265"/>
<dbReference type="EMBL" id="CP017480">
    <property type="protein sequence ID" value="APG03379.1"/>
    <property type="molecule type" value="Genomic_DNA"/>
</dbReference>
<evidence type="ECO:0000259" key="5">
    <source>
        <dbReference type="Pfam" id="PF25967"/>
    </source>
</evidence>
<feature type="domain" description="CzcB-like barrel-sandwich hybrid" evidence="6">
    <location>
        <begin position="81"/>
        <end position="224"/>
    </location>
</feature>
<reference evidence="8" key="1">
    <citation type="submission" date="2016-09" db="EMBL/GenBank/DDBJ databases">
        <authorList>
            <person name="Lysoe E."/>
        </authorList>
    </citation>
    <scope>NUCLEOTIDE SEQUENCE [LARGE SCALE GENOMIC DNA]</scope>
    <source>
        <strain evidence="8">LJ96T</strain>
    </source>
</reference>
<gene>
    <name evidence="7" type="ORF">BJI69_05265</name>
</gene>
<dbReference type="PANTHER" id="PTHR30469">
    <property type="entry name" value="MULTIDRUG RESISTANCE PROTEIN MDTA"/>
    <property type="match status" value="1"/>
</dbReference>
<sequence>MSPDTLHTPPPRRLRLAGVIAAIVVLAIVVAGVATRANDSRKLRDWTNEQSQPTVNVVSPQGGQGGGDLNLPGRLQAYSRAPIFARTSGYLKYWKADIGQKVKAGEVLAEIETPDLDQQLLQAKADLASARANESLAQTTAKRWQSMRDSDSVSKQEVDEKVGDYDAKHALAAAAAANLERIQALKGYAKLTAPFDGTVTARETDVGALINAGGGGQELFVVSDVRKLRMYVNVPQNYAPSIKQGATVKLTVPEYPGQTFEGTVESSSASISAATGTTLVQVSVDNEAGKLLPGAYASVEFDVAGNAGLFSVPASALVYDEKGLRVAVVDAQNKVSFKDVTITRDLGKTIQLGSGIAAGDRLIESPPDGLADGDTVRVNAPKKKAEGDHAAKA</sequence>
<accession>A0A0G9HC81</accession>
<keyword evidence="3" id="KW-0812">Transmembrane</keyword>
<dbReference type="Pfam" id="PF25973">
    <property type="entry name" value="BSH_CzcB"/>
    <property type="match status" value="1"/>
</dbReference>
<dbReference type="Gene3D" id="2.40.30.170">
    <property type="match status" value="1"/>
</dbReference>
<keyword evidence="8" id="KW-1185">Reference proteome</keyword>
<evidence type="ECO:0000256" key="1">
    <source>
        <dbReference type="ARBA" id="ARBA00009477"/>
    </source>
</evidence>
<dbReference type="SUPFAM" id="SSF111369">
    <property type="entry name" value="HlyD-like secretion proteins"/>
    <property type="match status" value="1"/>
</dbReference>
<dbReference type="InterPro" id="IPR058647">
    <property type="entry name" value="BSH_CzcB-like"/>
</dbReference>
<evidence type="ECO:0000256" key="3">
    <source>
        <dbReference type="SAM" id="Phobius"/>
    </source>
</evidence>
<dbReference type="Gene3D" id="2.40.50.100">
    <property type="match status" value="1"/>
</dbReference>
<dbReference type="AlphaFoldDB" id="A0A0G9HC81"/>
<dbReference type="GO" id="GO:1990281">
    <property type="term" value="C:efflux pump complex"/>
    <property type="evidence" value="ECO:0007669"/>
    <property type="project" value="TreeGrafter"/>
</dbReference>
<evidence type="ECO:0000313" key="8">
    <source>
        <dbReference type="Proteomes" id="UP000182987"/>
    </source>
</evidence>